<evidence type="ECO:0000259" key="1">
    <source>
        <dbReference type="PROSITE" id="PS51782"/>
    </source>
</evidence>
<dbReference type="EMBL" id="JAOPGA020001068">
    <property type="protein sequence ID" value="KAL0484753.1"/>
    <property type="molecule type" value="Genomic_DNA"/>
</dbReference>
<dbReference type="PROSITE" id="PS51782">
    <property type="entry name" value="LYSM"/>
    <property type="match status" value="1"/>
</dbReference>
<evidence type="ECO:0000313" key="2">
    <source>
        <dbReference type="EMBL" id="KAL0484753.1"/>
    </source>
</evidence>
<reference evidence="2 3" key="1">
    <citation type="submission" date="2024-03" db="EMBL/GenBank/DDBJ databases">
        <title>The Acrasis kona genome and developmental transcriptomes reveal deep origins of eukaryotic multicellular pathways.</title>
        <authorList>
            <person name="Sheikh S."/>
            <person name="Fu C.-J."/>
            <person name="Brown M.W."/>
            <person name="Baldauf S.L."/>
        </authorList>
    </citation>
    <scope>NUCLEOTIDE SEQUENCE [LARGE SCALE GENOMIC DNA]</scope>
    <source>
        <strain evidence="2 3">ATCC MYA-3509</strain>
    </source>
</reference>
<feature type="domain" description="LysM" evidence="1">
    <location>
        <begin position="36"/>
        <end position="82"/>
    </location>
</feature>
<evidence type="ECO:0000313" key="3">
    <source>
        <dbReference type="Proteomes" id="UP001431209"/>
    </source>
</evidence>
<dbReference type="Proteomes" id="UP001431209">
    <property type="component" value="Unassembled WGS sequence"/>
</dbReference>
<dbReference type="InterPro" id="IPR018392">
    <property type="entry name" value="LysM"/>
</dbReference>
<protein>
    <submittedName>
        <fullName evidence="2">RbsA2</fullName>
    </submittedName>
</protein>
<accession>A0AAW2Z686</accession>
<proteinExistence type="predicted"/>
<keyword evidence="3" id="KW-1185">Reference proteome</keyword>
<name>A0AAW2Z686_9EUKA</name>
<gene>
    <name evidence="2" type="ORF">AKO1_003712</name>
</gene>
<sequence>MHKHYMQSYDKTSSLRANLLPKEEETPTQVYNKAFSEYVISKEDIGSLTNFSIKRNIDLNELMAINSLDWMDDLYEGQKIMMPRH</sequence>
<organism evidence="2 3">
    <name type="scientific">Acrasis kona</name>
    <dbReference type="NCBI Taxonomy" id="1008807"/>
    <lineage>
        <taxon>Eukaryota</taxon>
        <taxon>Discoba</taxon>
        <taxon>Heterolobosea</taxon>
        <taxon>Tetramitia</taxon>
        <taxon>Eutetramitia</taxon>
        <taxon>Acrasidae</taxon>
        <taxon>Acrasis</taxon>
    </lineage>
</organism>
<comment type="caution">
    <text evidence="2">The sequence shown here is derived from an EMBL/GenBank/DDBJ whole genome shotgun (WGS) entry which is preliminary data.</text>
</comment>
<dbReference type="AlphaFoldDB" id="A0AAW2Z686"/>